<dbReference type="PRINTS" id="PR00368">
    <property type="entry name" value="FADPNR"/>
</dbReference>
<organism evidence="4 5">
    <name type="scientific">Paenibacillus larvae subsp. pulvifaciens</name>
    <dbReference type="NCBI Taxonomy" id="1477"/>
    <lineage>
        <taxon>Bacteria</taxon>
        <taxon>Bacillati</taxon>
        <taxon>Bacillota</taxon>
        <taxon>Bacilli</taxon>
        <taxon>Bacillales</taxon>
        <taxon>Paenibacillaceae</taxon>
        <taxon>Paenibacillus</taxon>
    </lineage>
</organism>
<dbReference type="EMBL" id="CP020557">
    <property type="protein sequence ID" value="ARF66729.1"/>
    <property type="molecule type" value="Genomic_DNA"/>
</dbReference>
<dbReference type="PRINTS" id="PR00469">
    <property type="entry name" value="PNDRDTASEII"/>
</dbReference>
<evidence type="ECO:0000313" key="4">
    <source>
        <dbReference type="EMBL" id="ARF66729.1"/>
    </source>
</evidence>
<dbReference type="SUPFAM" id="SSF51905">
    <property type="entry name" value="FAD/NAD(P)-binding domain"/>
    <property type="match status" value="1"/>
</dbReference>
<dbReference type="NCBIfam" id="TIGR04018">
    <property type="entry name" value="Bthiol_YpdA"/>
    <property type="match status" value="1"/>
</dbReference>
<dbReference type="InterPro" id="IPR023856">
    <property type="entry name" value="Bdr"/>
</dbReference>
<name>A0A1V0UN94_9BACL</name>
<sequence length="324" mass="36033">MEEVIIIGAGPCGLSAAVELQRKQFNPLVIEKHCMAYSIYRYPTNLQFFSSPELLEIGGIPFSTPNDKPYRQEALVYYRNVASHENIRIHSYEEVVSIVKKDYGFDLHTIKRGRKKGVYQAKNVVVSTGYFDYPNMLGIPGEELDKVTHYYEEAHPYTGMKVTIIGGNNSAVDAALDLLKAGAEVTVVYRGSELSSNIKPWVKPIYESMLNKGRIHMLFESCVTRIEEATVIVRSPQGEVQIANDFVLALTGFRPDRTMLAEAGVDLDEEGFIPVYNPQTMETNVKGLYIAGVIASGKNANEVFIETGRLHGKYIVNHLSGGDG</sequence>
<evidence type="ECO:0000256" key="1">
    <source>
        <dbReference type="ARBA" id="ARBA00001974"/>
    </source>
</evidence>
<protein>
    <submittedName>
        <fullName evidence="4">Uncharacterized protein</fullName>
    </submittedName>
</protein>
<reference evidence="4 5" key="1">
    <citation type="submission" date="2017-03" db="EMBL/GenBank/DDBJ databases">
        <title>Paenibacillus larvae genome sequencing.</title>
        <authorList>
            <person name="Dingman D.W."/>
        </authorList>
    </citation>
    <scope>NUCLEOTIDE SEQUENCE [LARGE SCALE GENOMIC DNA]</scope>
    <source>
        <strain evidence="4 5">SAG 10367</strain>
    </source>
</reference>
<dbReference type="GO" id="GO:0016491">
    <property type="term" value="F:oxidoreductase activity"/>
    <property type="evidence" value="ECO:0007669"/>
    <property type="project" value="UniProtKB-KW"/>
</dbReference>
<dbReference type="Proteomes" id="UP000192727">
    <property type="component" value="Chromosome"/>
</dbReference>
<dbReference type="GeneID" id="64218756"/>
<proteinExistence type="predicted"/>
<evidence type="ECO:0000256" key="3">
    <source>
        <dbReference type="ARBA" id="ARBA00023002"/>
    </source>
</evidence>
<comment type="cofactor">
    <cofactor evidence="1">
        <name>FAD</name>
        <dbReference type="ChEBI" id="CHEBI:57692"/>
    </cofactor>
</comment>
<dbReference type="InterPro" id="IPR050097">
    <property type="entry name" value="Ferredoxin-NADP_redctase_2"/>
</dbReference>
<dbReference type="Pfam" id="PF13738">
    <property type="entry name" value="Pyr_redox_3"/>
    <property type="match status" value="1"/>
</dbReference>
<gene>
    <name evidence="4" type="ORF">B7C51_01240</name>
</gene>
<evidence type="ECO:0000313" key="5">
    <source>
        <dbReference type="Proteomes" id="UP000192727"/>
    </source>
</evidence>
<accession>A0A1V0UN94</accession>
<dbReference type="RefSeq" id="WP_079940609.1">
    <property type="nucleotide sequence ID" value="NZ_CP020327.1"/>
</dbReference>
<dbReference type="AlphaFoldDB" id="A0A1V0UN94"/>
<dbReference type="InterPro" id="IPR036188">
    <property type="entry name" value="FAD/NAD-bd_sf"/>
</dbReference>
<dbReference type="Gene3D" id="3.50.50.60">
    <property type="entry name" value="FAD/NAD(P)-binding domain"/>
    <property type="match status" value="2"/>
</dbReference>
<dbReference type="PANTHER" id="PTHR48105">
    <property type="entry name" value="THIOREDOXIN REDUCTASE 1-RELATED-RELATED"/>
    <property type="match status" value="1"/>
</dbReference>
<keyword evidence="2" id="KW-0285">Flavoprotein</keyword>
<keyword evidence="3" id="KW-0560">Oxidoreductase</keyword>
<evidence type="ECO:0000256" key="2">
    <source>
        <dbReference type="ARBA" id="ARBA00022630"/>
    </source>
</evidence>